<comment type="caution">
    <text evidence="1">The sequence shown here is derived from an EMBL/GenBank/DDBJ whole genome shotgun (WGS) entry which is preliminary data.</text>
</comment>
<name>A0A502KRW0_9GAMM</name>
<accession>A0A502KRW0</accession>
<dbReference type="EMBL" id="SAWY01000027">
    <property type="protein sequence ID" value="TPH13934.1"/>
    <property type="molecule type" value="Genomic_DNA"/>
</dbReference>
<proteinExistence type="predicted"/>
<protein>
    <recommendedName>
        <fullName evidence="3">Inovirus Gp2 family protein</fullName>
    </recommendedName>
</protein>
<gene>
    <name evidence="1" type="ORF">EPA86_12520</name>
</gene>
<evidence type="ECO:0000313" key="2">
    <source>
        <dbReference type="Proteomes" id="UP000315303"/>
    </source>
</evidence>
<dbReference type="Proteomes" id="UP000315303">
    <property type="component" value="Unassembled WGS sequence"/>
</dbReference>
<organism evidence="1 2">
    <name type="scientific">Litorilituus lipolyticus</name>
    <dbReference type="NCBI Taxonomy" id="2491017"/>
    <lineage>
        <taxon>Bacteria</taxon>
        <taxon>Pseudomonadati</taxon>
        <taxon>Pseudomonadota</taxon>
        <taxon>Gammaproteobacteria</taxon>
        <taxon>Alteromonadales</taxon>
        <taxon>Colwelliaceae</taxon>
        <taxon>Litorilituus</taxon>
    </lineage>
</organism>
<dbReference type="AlphaFoldDB" id="A0A502KRW0"/>
<dbReference type="RefSeq" id="WP_140604096.1">
    <property type="nucleotide sequence ID" value="NZ_SAWY01000027.1"/>
</dbReference>
<evidence type="ECO:0008006" key="3">
    <source>
        <dbReference type="Google" id="ProtNLM"/>
    </source>
</evidence>
<dbReference type="OrthoDB" id="8780731at2"/>
<sequence length="157" mass="18197">MKIKNKNQQAIVEWVNNSKTKFNYAATLTFPNDTSSQEQAKKICNQFCNFYNSELGYKNYKRKVIHDKTKAAAIYASLEGDGQVQDYHYHLALYKPENIPDWKFELLVKDCWKRATFSGFCKTDVKPMTSIGWTTYITKQVSSTNTDSLDEINTNIH</sequence>
<reference evidence="1 2" key="1">
    <citation type="submission" date="2019-01" db="EMBL/GenBank/DDBJ databases">
        <title>Litorilituus lipolytica sp. nov., isolated from intertidal sand of the Yellow Sea in China.</title>
        <authorList>
            <person name="Liu A."/>
        </authorList>
    </citation>
    <scope>NUCLEOTIDE SEQUENCE [LARGE SCALE GENOMIC DNA]</scope>
    <source>
        <strain evidence="1 2">RZ04</strain>
    </source>
</reference>
<keyword evidence="2" id="KW-1185">Reference proteome</keyword>
<evidence type="ECO:0000313" key="1">
    <source>
        <dbReference type="EMBL" id="TPH13934.1"/>
    </source>
</evidence>